<feature type="domain" description="Cytochrome P460" evidence="1">
    <location>
        <begin position="84"/>
        <end position="205"/>
    </location>
</feature>
<dbReference type="AlphaFoldDB" id="A0A916REU7"/>
<sequence length="355" mass="39483">MGKLYESVNMMQLGAMPPRKFLALHPDVSVTPQDLAVIKNYLAPWSSDSRIKAVSSPPIEQVPFQANLALVAKEMNGLAFDPDVEDWKPISFTDRGDNNSMRMILGNEIAVKAAQSGNVSPWPDGARLAKIAWQRVAADDGLIHPGKFVQVELMVKNAHLYKGTDGWGWGRWRGTALTHYGSNSHFVRECTSCHLPMRGNDSIYTLPITSAKSRRNEVLNYKAAALPRAMPYQPLDWRAITMYIDPVHHTMATLYGNDVAAKAVRNHAVNSIAKAYPPGAVLVLITWVQREDPHWFGGRIPDVPESVEFVQSNAPGSPSEYKLYKNFEKGEHKVPAEVAMKRTEFITSLAPAWLP</sequence>
<dbReference type="CDD" id="cd20753">
    <property type="entry name" value="cyt_P460_Mc-like"/>
    <property type="match status" value="1"/>
</dbReference>
<evidence type="ECO:0000259" key="1">
    <source>
        <dbReference type="Pfam" id="PF16694"/>
    </source>
</evidence>
<dbReference type="Gene3D" id="3.50.70.20">
    <property type="entry name" value="Cytochrome P460"/>
    <property type="match status" value="1"/>
</dbReference>
<organism evidence="2 3">
    <name type="scientific">Edaphobacter acidisoli</name>
    <dbReference type="NCBI Taxonomy" id="2040573"/>
    <lineage>
        <taxon>Bacteria</taxon>
        <taxon>Pseudomonadati</taxon>
        <taxon>Acidobacteriota</taxon>
        <taxon>Terriglobia</taxon>
        <taxon>Terriglobales</taxon>
        <taxon>Acidobacteriaceae</taxon>
        <taxon>Edaphobacter</taxon>
    </lineage>
</organism>
<reference evidence="2" key="2">
    <citation type="submission" date="2020-09" db="EMBL/GenBank/DDBJ databases">
        <authorList>
            <person name="Sun Q."/>
            <person name="Zhou Y."/>
        </authorList>
    </citation>
    <scope>NUCLEOTIDE SEQUENCE</scope>
    <source>
        <strain evidence="2">CGMCC 1.15447</strain>
    </source>
</reference>
<evidence type="ECO:0000313" key="2">
    <source>
        <dbReference type="EMBL" id="GGA55078.1"/>
    </source>
</evidence>
<evidence type="ECO:0000313" key="3">
    <source>
        <dbReference type="Proteomes" id="UP000648801"/>
    </source>
</evidence>
<dbReference type="Proteomes" id="UP000648801">
    <property type="component" value="Unassembled WGS sequence"/>
</dbReference>
<dbReference type="EMBL" id="BMJB01000001">
    <property type="protein sequence ID" value="GGA55078.1"/>
    <property type="molecule type" value="Genomic_DNA"/>
</dbReference>
<proteinExistence type="predicted"/>
<dbReference type="Pfam" id="PF16694">
    <property type="entry name" value="Cytochrome_P460"/>
    <property type="match status" value="1"/>
</dbReference>
<dbReference type="InterPro" id="IPR032033">
    <property type="entry name" value="Cytochrome_P460"/>
</dbReference>
<comment type="caution">
    <text evidence="2">The sequence shown here is derived from an EMBL/GenBank/DDBJ whole genome shotgun (WGS) entry which is preliminary data.</text>
</comment>
<protein>
    <recommendedName>
        <fullName evidence="1">Cytochrome P460 domain-containing protein</fullName>
    </recommendedName>
</protein>
<keyword evidence="3" id="KW-1185">Reference proteome</keyword>
<reference evidence="2" key="1">
    <citation type="journal article" date="2014" name="Int. J. Syst. Evol. Microbiol.">
        <title>Complete genome sequence of Corynebacterium casei LMG S-19264T (=DSM 44701T), isolated from a smear-ripened cheese.</title>
        <authorList>
            <consortium name="US DOE Joint Genome Institute (JGI-PGF)"/>
            <person name="Walter F."/>
            <person name="Albersmeier A."/>
            <person name="Kalinowski J."/>
            <person name="Ruckert C."/>
        </authorList>
    </citation>
    <scope>NUCLEOTIDE SEQUENCE</scope>
    <source>
        <strain evidence="2">CGMCC 1.15447</strain>
    </source>
</reference>
<accession>A0A916REU7</accession>
<dbReference type="InterPro" id="IPR038142">
    <property type="entry name" value="Cytochrome_P460_sp"/>
</dbReference>
<name>A0A916REU7_9BACT</name>
<gene>
    <name evidence="2" type="ORF">GCM10011507_02960</name>
</gene>